<evidence type="ECO:0000313" key="3">
    <source>
        <dbReference type="EMBL" id="CAL4066969.1"/>
    </source>
</evidence>
<reference evidence="3 4" key="1">
    <citation type="submission" date="2024-05" db="EMBL/GenBank/DDBJ databases">
        <authorList>
            <person name="Wallberg A."/>
        </authorList>
    </citation>
    <scope>NUCLEOTIDE SEQUENCE [LARGE SCALE GENOMIC DNA]</scope>
</reference>
<organism evidence="3 4">
    <name type="scientific">Meganyctiphanes norvegica</name>
    <name type="common">Northern krill</name>
    <name type="synonym">Thysanopoda norvegica</name>
    <dbReference type="NCBI Taxonomy" id="48144"/>
    <lineage>
        <taxon>Eukaryota</taxon>
        <taxon>Metazoa</taxon>
        <taxon>Ecdysozoa</taxon>
        <taxon>Arthropoda</taxon>
        <taxon>Crustacea</taxon>
        <taxon>Multicrustacea</taxon>
        <taxon>Malacostraca</taxon>
        <taxon>Eumalacostraca</taxon>
        <taxon>Eucarida</taxon>
        <taxon>Euphausiacea</taxon>
        <taxon>Euphausiidae</taxon>
        <taxon>Meganyctiphanes</taxon>
    </lineage>
</organism>
<comment type="caution">
    <text evidence="3">The sequence shown here is derived from an EMBL/GenBank/DDBJ whole genome shotgun (WGS) entry which is preliminary data.</text>
</comment>
<feature type="region of interest" description="Disordered" evidence="1">
    <location>
        <begin position="1"/>
        <end position="76"/>
    </location>
</feature>
<dbReference type="Gene3D" id="3.30.60.30">
    <property type="match status" value="1"/>
</dbReference>
<feature type="compositionally biased region" description="Basic and acidic residues" evidence="1">
    <location>
        <begin position="65"/>
        <end position="74"/>
    </location>
</feature>
<dbReference type="InterPro" id="IPR002350">
    <property type="entry name" value="Kazal_dom"/>
</dbReference>
<feature type="domain" description="Kazal-like" evidence="2">
    <location>
        <begin position="82"/>
        <end position="136"/>
    </location>
</feature>
<feature type="non-terminal residue" evidence="3">
    <location>
        <position position="213"/>
    </location>
</feature>
<evidence type="ECO:0000259" key="2">
    <source>
        <dbReference type="PROSITE" id="PS51465"/>
    </source>
</evidence>
<protein>
    <recommendedName>
        <fullName evidence="2">Kazal-like domain-containing protein</fullName>
    </recommendedName>
</protein>
<evidence type="ECO:0000256" key="1">
    <source>
        <dbReference type="SAM" id="MobiDB-lite"/>
    </source>
</evidence>
<proteinExistence type="predicted"/>
<accession>A0AAV2Q1G3</accession>
<feature type="non-terminal residue" evidence="3">
    <location>
        <position position="1"/>
    </location>
</feature>
<dbReference type="AlphaFoldDB" id="A0AAV2Q1G3"/>
<dbReference type="InterPro" id="IPR000742">
    <property type="entry name" value="EGF"/>
</dbReference>
<dbReference type="PROSITE" id="PS01186">
    <property type="entry name" value="EGF_2"/>
    <property type="match status" value="1"/>
</dbReference>
<dbReference type="Proteomes" id="UP001497623">
    <property type="component" value="Unassembled WGS sequence"/>
</dbReference>
<dbReference type="SUPFAM" id="SSF100895">
    <property type="entry name" value="Kazal-type serine protease inhibitors"/>
    <property type="match status" value="1"/>
</dbReference>
<evidence type="ECO:0000313" key="4">
    <source>
        <dbReference type="Proteomes" id="UP001497623"/>
    </source>
</evidence>
<sequence length="213" mass="23630">SREDWQNKRRYGKKDSSEENPHDKAKGWRSDEDMRGRWKDSEEHLHTKPPPPLNLADDEGCFESAEGRPSRWGDLDTLSGRGLMGQGCQMTCDSNDYDPVCGGDGKTYNNQCFLMEAICFYPERDLEMILPIACPEDIPKHLCEYKRCGDNAKCLPSVGACRCHDGYVGNPKLGCTSGGNCAGVACGENAKCDSSTGRCKCFQDYQGDPDDMC</sequence>
<feature type="compositionally biased region" description="Basic and acidic residues" evidence="1">
    <location>
        <begin position="1"/>
        <end position="46"/>
    </location>
</feature>
<gene>
    <name evidence="3" type="ORF">MNOR_LOCUS6055</name>
</gene>
<dbReference type="PROSITE" id="PS51465">
    <property type="entry name" value="KAZAL_2"/>
    <property type="match status" value="1"/>
</dbReference>
<dbReference type="EMBL" id="CAXKWB010002432">
    <property type="protein sequence ID" value="CAL4066969.1"/>
    <property type="molecule type" value="Genomic_DNA"/>
</dbReference>
<keyword evidence="4" id="KW-1185">Reference proteome</keyword>
<dbReference type="InterPro" id="IPR036058">
    <property type="entry name" value="Kazal_dom_sf"/>
</dbReference>
<dbReference type="SMART" id="SM00280">
    <property type="entry name" value="KAZAL"/>
    <property type="match status" value="1"/>
</dbReference>
<dbReference type="Pfam" id="PF00050">
    <property type="entry name" value="Kazal_1"/>
    <property type="match status" value="1"/>
</dbReference>
<name>A0AAV2Q1G3_MEGNR</name>